<comment type="caution">
    <text evidence="3">The sequence shown here is derived from an EMBL/GenBank/DDBJ whole genome shotgun (WGS) entry which is preliminary data.</text>
</comment>
<dbReference type="Proteomes" id="UP001302745">
    <property type="component" value="Unassembled WGS sequence"/>
</dbReference>
<evidence type="ECO:0000313" key="4">
    <source>
        <dbReference type="Proteomes" id="UP001302745"/>
    </source>
</evidence>
<dbReference type="PANTHER" id="PTHR34997">
    <property type="entry name" value="AM15"/>
    <property type="match status" value="1"/>
</dbReference>
<dbReference type="AlphaFoldDB" id="A0AAN6VPE7"/>
<evidence type="ECO:0000313" key="3">
    <source>
        <dbReference type="EMBL" id="KAK4155343.1"/>
    </source>
</evidence>
<reference evidence="3" key="1">
    <citation type="journal article" date="2023" name="Mol. Phylogenet. Evol.">
        <title>Genome-scale phylogeny and comparative genomics of the fungal order Sordariales.</title>
        <authorList>
            <person name="Hensen N."/>
            <person name="Bonometti L."/>
            <person name="Westerberg I."/>
            <person name="Brannstrom I.O."/>
            <person name="Guillou S."/>
            <person name="Cros-Aarteil S."/>
            <person name="Calhoun S."/>
            <person name="Haridas S."/>
            <person name="Kuo A."/>
            <person name="Mondo S."/>
            <person name="Pangilinan J."/>
            <person name="Riley R."/>
            <person name="LaButti K."/>
            <person name="Andreopoulos B."/>
            <person name="Lipzen A."/>
            <person name="Chen C."/>
            <person name="Yan M."/>
            <person name="Daum C."/>
            <person name="Ng V."/>
            <person name="Clum A."/>
            <person name="Steindorff A."/>
            <person name="Ohm R.A."/>
            <person name="Martin F."/>
            <person name="Silar P."/>
            <person name="Natvig D.O."/>
            <person name="Lalanne C."/>
            <person name="Gautier V."/>
            <person name="Ament-Velasquez S.L."/>
            <person name="Kruys A."/>
            <person name="Hutchinson M.I."/>
            <person name="Powell A.J."/>
            <person name="Barry K."/>
            <person name="Miller A.N."/>
            <person name="Grigoriev I.V."/>
            <person name="Debuchy R."/>
            <person name="Gladieux P."/>
            <person name="Hiltunen Thoren M."/>
            <person name="Johannesson H."/>
        </authorList>
    </citation>
    <scope>NUCLEOTIDE SEQUENCE</scope>
    <source>
        <strain evidence="3">CBS 538.74</strain>
    </source>
</reference>
<dbReference type="GO" id="GO:0008061">
    <property type="term" value="F:chitin binding"/>
    <property type="evidence" value="ECO:0007669"/>
    <property type="project" value="InterPro"/>
</dbReference>
<dbReference type="InterPro" id="IPR052210">
    <property type="entry name" value="LysM1-like"/>
</dbReference>
<evidence type="ECO:0000256" key="2">
    <source>
        <dbReference type="SAM" id="MobiDB-lite"/>
    </source>
</evidence>
<dbReference type="Gene3D" id="3.10.350.10">
    <property type="entry name" value="LysM domain"/>
    <property type="match status" value="4"/>
</dbReference>
<proteinExistence type="predicted"/>
<feature type="compositionally biased region" description="Low complexity" evidence="2">
    <location>
        <begin position="66"/>
        <end position="124"/>
    </location>
</feature>
<organism evidence="3 4">
    <name type="scientific">Chaetomidium leptoderma</name>
    <dbReference type="NCBI Taxonomy" id="669021"/>
    <lineage>
        <taxon>Eukaryota</taxon>
        <taxon>Fungi</taxon>
        <taxon>Dikarya</taxon>
        <taxon>Ascomycota</taxon>
        <taxon>Pezizomycotina</taxon>
        <taxon>Sordariomycetes</taxon>
        <taxon>Sordariomycetidae</taxon>
        <taxon>Sordariales</taxon>
        <taxon>Chaetomiaceae</taxon>
        <taxon>Chaetomidium</taxon>
    </lineage>
</organism>
<dbReference type="PANTHER" id="PTHR34997:SF2">
    <property type="entry name" value="LYSM DOMAIN-CONTAINING PROTEIN-RELATED"/>
    <property type="match status" value="1"/>
</dbReference>
<evidence type="ECO:0000256" key="1">
    <source>
        <dbReference type="ARBA" id="ARBA00022729"/>
    </source>
</evidence>
<sequence length="346" mass="36174">MVAGRVLSRRAVTCLIFAVPDSSATCESFADDWGLSSVDELKRLNPGITCPDLDTSKTYCVAGTVTDDQPTTTSTQSSSASQTSTTIRTTITTQSSTATRPPTTTSAPPTTTTTRPGNGITTPTPAHPGMVSNCNKFAYVNPGDTCDNLAFFNGPIATEDLILWNTGVGGRECRSLQANTYVCIGVIGGSTPTQTGNGIATPVPTHPGMVSNCNKFTYVNPGDTCDNLAFFNGPIATEDFVLWNTGVGGRECRGLQAHTYVCVGVIGGGTPTQPGNGIATPYPPHPGMVSNCNKFTRVNPGDTCDNIAFFNGPISTENFVLWNAGVGGRECWNLQANTYACVGVIG</sequence>
<keyword evidence="4" id="KW-1185">Reference proteome</keyword>
<keyword evidence="1" id="KW-0732">Signal</keyword>
<accession>A0AAN6VPE7</accession>
<name>A0AAN6VPE7_9PEZI</name>
<evidence type="ECO:0008006" key="5">
    <source>
        <dbReference type="Google" id="ProtNLM"/>
    </source>
</evidence>
<protein>
    <recommendedName>
        <fullName evidence="5">LysM domain-containing protein</fullName>
    </recommendedName>
</protein>
<feature type="region of interest" description="Disordered" evidence="2">
    <location>
        <begin position="66"/>
        <end position="127"/>
    </location>
</feature>
<gene>
    <name evidence="3" type="ORF">C8A00DRAFT_13653</name>
</gene>
<dbReference type="EMBL" id="MU856890">
    <property type="protein sequence ID" value="KAK4155343.1"/>
    <property type="molecule type" value="Genomic_DNA"/>
</dbReference>
<dbReference type="InterPro" id="IPR036779">
    <property type="entry name" value="LysM_dom_sf"/>
</dbReference>
<reference evidence="3" key="2">
    <citation type="submission" date="2023-05" db="EMBL/GenBank/DDBJ databases">
        <authorList>
            <consortium name="Lawrence Berkeley National Laboratory"/>
            <person name="Steindorff A."/>
            <person name="Hensen N."/>
            <person name="Bonometti L."/>
            <person name="Westerberg I."/>
            <person name="Brannstrom I.O."/>
            <person name="Guillou S."/>
            <person name="Cros-Aarteil S."/>
            <person name="Calhoun S."/>
            <person name="Haridas S."/>
            <person name="Kuo A."/>
            <person name="Mondo S."/>
            <person name="Pangilinan J."/>
            <person name="Riley R."/>
            <person name="Labutti K."/>
            <person name="Andreopoulos B."/>
            <person name="Lipzen A."/>
            <person name="Chen C."/>
            <person name="Yanf M."/>
            <person name="Daum C."/>
            <person name="Ng V."/>
            <person name="Clum A."/>
            <person name="Ohm R."/>
            <person name="Martin F."/>
            <person name="Silar P."/>
            <person name="Natvig D."/>
            <person name="Lalanne C."/>
            <person name="Gautier V."/>
            <person name="Ament-Velasquez S.L."/>
            <person name="Kruys A."/>
            <person name="Hutchinson M.I."/>
            <person name="Powell A.J."/>
            <person name="Barry K."/>
            <person name="Miller A.N."/>
            <person name="Grigoriev I.V."/>
            <person name="Debuchy R."/>
            <person name="Gladieux P."/>
            <person name="Thoren M.H."/>
            <person name="Johannesson H."/>
        </authorList>
    </citation>
    <scope>NUCLEOTIDE SEQUENCE</scope>
    <source>
        <strain evidence="3">CBS 538.74</strain>
    </source>
</reference>